<dbReference type="AlphaFoldDB" id="A0A4Y6PP26"/>
<keyword evidence="3" id="KW-1185">Reference proteome</keyword>
<gene>
    <name evidence="2" type="ORF">FIV42_04725</name>
</gene>
<proteinExistence type="predicted"/>
<organism evidence="2 3">
    <name type="scientific">Persicimonas caeni</name>
    <dbReference type="NCBI Taxonomy" id="2292766"/>
    <lineage>
        <taxon>Bacteria</taxon>
        <taxon>Deltaproteobacteria</taxon>
        <taxon>Bradymonadales</taxon>
        <taxon>Bradymonadaceae</taxon>
        <taxon>Persicimonas</taxon>
    </lineage>
</organism>
<dbReference type="Pfam" id="PF13490">
    <property type="entry name" value="zf-HC2"/>
    <property type="match status" value="1"/>
</dbReference>
<evidence type="ECO:0000259" key="1">
    <source>
        <dbReference type="Pfam" id="PF13490"/>
    </source>
</evidence>
<protein>
    <recommendedName>
        <fullName evidence="1">Putative zinc-finger domain-containing protein</fullName>
    </recommendedName>
</protein>
<sequence length="92" mass="10427">MTSNCKDAHEHGGEKRCNGALKHLVDYLEGELDQSERDALEAHFSDCSPCMRFLETYRSTGKICKSALEREMPAQMKQSLLEFLRTQTKTGS</sequence>
<dbReference type="Proteomes" id="UP000315995">
    <property type="component" value="Chromosome"/>
</dbReference>
<dbReference type="InterPro" id="IPR041916">
    <property type="entry name" value="Anti_sigma_zinc_sf"/>
</dbReference>
<dbReference type="InterPro" id="IPR027383">
    <property type="entry name" value="Znf_put"/>
</dbReference>
<dbReference type="EMBL" id="CP041186">
    <property type="protein sequence ID" value="QDG50064.1"/>
    <property type="molecule type" value="Genomic_DNA"/>
</dbReference>
<feature type="domain" description="Putative zinc-finger" evidence="1">
    <location>
        <begin position="17"/>
        <end position="50"/>
    </location>
</feature>
<accession>A0A4Y6PP26</accession>
<accession>A0A5B8XZX8</accession>
<dbReference type="OrthoDB" id="5520099at2"/>
<dbReference type="RefSeq" id="WP_141196560.1">
    <property type="nucleotide sequence ID" value="NZ_CP041186.1"/>
</dbReference>
<name>A0A4Y6PP26_PERCE</name>
<dbReference type="Gene3D" id="1.10.10.1320">
    <property type="entry name" value="Anti-sigma factor, zinc-finger domain"/>
    <property type="match status" value="1"/>
</dbReference>
<evidence type="ECO:0000313" key="3">
    <source>
        <dbReference type="Proteomes" id="UP000315995"/>
    </source>
</evidence>
<reference evidence="2 3" key="1">
    <citation type="submission" date="2019-06" db="EMBL/GenBank/DDBJ databases">
        <title>Persicimonas caeni gen. nov., sp. nov., a predatory bacterium isolated from solar saltern.</title>
        <authorList>
            <person name="Wang S."/>
        </authorList>
    </citation>
    <scope>NUCLEOTIDE SEQUENCE [LARGE SCALE GENOMIC DNA]</scope>
    <source>
        <strain evidence="2 3">YN101</strain>
    </source>
</reference>
<evidence type="ECO:0000313" key="2">
    <source>
        <dbReference type="EMBL" id="QDG50064.1"/>
    </source>
</evidence>